<proteinExistence type="predicted"/>
<organism evidence="1 2">
    <name type="scientific">Herbiconiux flava</name>
    <dbReference type="NCBI Taxonomy" id="881268"/>
    <lineage>
        <taxon>Bacteria</taxon>
        <taxon>Bacillati</taxon>
        <taxon>Actinomycetota</taxon>
        <taxon>Actinomycetes</taxon>
        <taxon>Micrococcales</taxon>
        <taxon>Microbacteriaceae</taxon>
        <taxon>Herbiconiux</taxon>
    </lineage>
</organism>
<name>A0A852SR12_9MICO</name>
<dbReference type="AlphaFoldDB" id="A0A852SR12"/>
<gene>
    <name evidence="1" type="ORF">BJ984_002308</name>
</gene>
<dbReference type="RefSeq" id="WP_179548164.1">
    <property type="nucleotide sequence ID" value="NZ_BSEW01000002.1"/>
</dbReference>
<sequence length="134" mass="13482">MSGLDAVHLVLVGRTLRGTLGQVFRAEALALVGATGAATSAISRTVELTAVAVSEVGAVRVRASIADPSFPGGGVAAAPVEEGWQRFVVAVDGVAGIRPLTGPPGVDLARTVTVDVAAPAGGRPRLEVHVVERD</sequence>
<comment type="caution">
    <text evidence="1">The sequence shown here is derived from an EMBL/GenBank/DDBJ whole genome shotgun (WGS) entry which is preliminary data.</text>
</comment>
<protein>
    <submittedName>
        <fullName evidence="1">Uncharacterized protein</fullName>
    </submittedName>
</protein>
<keyword evidence="2" id="KW-1185">Reference proteome</keyword>
<accession>A0A852SR12</accession>
<dbReference type="Proteomes" id="UP000549913">
    <property type="component" value="Unassembled WGS sequence"/>
</dbReference>
<reference evidence="1 2" key="1">
    <citation type="submission" date="2020-07" db="EMBL/GenBank/DDBJ databases">
        <title>Sequencing the genomes of 1000 actinobacteria strains.</title>
        <authorList>
            <person name="Klenk H.-P."/>
        </authorList>
    </citation>
    <scope>NUCLEOTIDE SEQUENCE [LARGE SCALE GENOMIC DNA]</scope>
    <source>
        <strain evidence="1 2">DSM 26474</strain>
    </source>
</reference>
<evidence type="ECO:0000313" key="1">
    <source>
        <dbReference type="EMBL" id="NYD71150.1"/>
    </source>
</evidence>
<evidence type="ECO:0000313" key="2">
    <source>
        <dbReference type="Proteomes" id="UP000549913"/>
    </source>
</evidence>
<dbReference type="EMBL" id="JACCBM010000001">
    <property type="protein sequence ID" value="NYD71150.1"/>
    <property type="molecule type" value="Genomic_DNA"/>
</dbReference>